<dbReference type="Proteomes" id="UP000031641">
    <property type="component" value="Chromosome"/>
</dbReference>
<evidence type="ECO:0000256" key="2">
    <source>
        <dbReference type="SAM" id="Phobius"/>
    </source>
</evidence>
<keyword evidence="1" id="KW-0175">Coiled coil</keyword>
<proteinExistence type="predicted"/>
<evidence type="ECO:0000313" key="4">
    <source>
        <dbReference type="Proteomes" id="UP000031641"/>
    </source>
</evidence>
<keyword evidence="2" id="KW-0812">Transmembrane</keyword>
<organism evidence="3 4">
    <name type="scientific">Metamycoplasma canadense</name>
    <dbReference type="NCBI Taxonomy" id="29554"/>
    <lineage>
        <taxon>Bacteria</taxon>
        <taxon>Bacillati</taxon>
        <taxon>Mycoplasmatota</taxon>
        <taxon>Mycoplasmoidales</taxon>
        <taxon>Metamycoplasmataceae</taxon>
        <taxon>Metamycoplasma</taxon>
    </lineage>
</organism>
<evidence type="ECO:0000313" key="3">
    <source>
        <dbReference type="EMBL" id="BAP39588.1"/>
    </source>
</evidence>
<dbReference type="HOGENOM" id="CLU_849450_0_0_14"/>
<keyword evidence="2" id="KW-1133">Transmembrane helix</keyword>
<dbReference type="RefSeq" id="WP_045433811.1">
    <property type="nucleotide sequence ID" value="NZ_AP014631.1"/>
</dbReference>
<reference evidence="4" key="1">
    <citation type="journal article" date="2014" name="Genome Announc.">
        <title>Complete Genome Sequence of Mycoplasma canadense Strain HAZ 360_1 from Bovine Mastitic Milk in Japan.</title>
        <authorList>
            <person name="Hata E."/>
        </authorList>
    </citation>
    <scope>NUCLEOTIDE SEQUENCE [LARGE SCALE GENOMIC DNA]</scope>
    <source>
        <strain evidence="4">HAZ360_1</strain>
    </source>
</reference>
<protein>
    <submittedName>
        <fullName evidence="3">Uncharacterized protein</fullName>
    </submittedName>
</protein>
<dbReference type="STRING" id="29554.MCAN360_0446"/>
<sequence>MKTKIKRIKKISGIWTLFIIPTLTLSAIAGATYFVIKNSRSIQKEYWSVEKFNKAVNEIKIENRVVGAIIAKDLLTDFNDQKEKSQKKLDEYFKKYPEIKDESKVKKNKNKYKKIIENKPKPFDANLFLNNKINNRLDFEKTKFLDFRYIGLEEVKEDKNSLRVHFEIYLNYKYATGVFETNKIKSTPNSKYYFKSSQIVKFLSNDLKTYQGSEFLKRWSEIKKEAEEIIKKYDLLNKQLEKEILSSEQRIRYIEKINNKSNSEIQEINQLRDKINNLKEEQKKVFTNISFQNEIFNWFIDAINKTDAFPDIYPENNFKIIPGSEKDNDAFVTWNPKKGLNELKIVYKFENKTNKIIKSESQIKIFTLEV</sequence>
<evidence type="ECO:0000256" key="1">
    <source>
        <dbReference type="SAM" id="Coils"/>
    </source>
</evidence>
<gene>
    <name evidence="3" type="ORF">MCAN360_0446</name>
</gene>
<feature type="coiled-coil region" evidence="1">
    <location>
        <begin position="223"/>
        <end position="288"/>
    </location>
</feature>
<keyword evidence="4" id="KW-1185">Reference proteome</keyword>
<keyword evidence="2" id="KW-0472">Membrane</keyword>
<dbReference type="EMBL" id="AP014631">
    <property type="protein sequence ID" value="BAP39588.1"/>
    <property type="molecule type" value="Genomic_DNA"/>
</dbReference>
<feature type="transmembrane region" description="Helical" evidence="2">
    <location>
        <begin position="12"/>
        <end position="36"/>
    </location>
</feature>
<dbReference type="OrthoDB" id="396847at2"/>
<accession>A0A077L983</accession>
<name>A0A077L983_9BACT</name>
<dbReference type="KEGG" id="mcan:MCAN360_0446"/>
<dbReference type="AlphaFoldDB" id="A0A077L983"/>